<dbReference type="Gene3D" id="1.20.58.1520">
    <property type="match status" value="1"/>
</dbReference>
<evidence type="ECO:0000313" key="11">
    <source>
        <dbReference type="Proteomes" id="UP001054252"/>
    </source>
</evidence>
<dbReference type="EMBL" id="BPVZ01000037">
    <property type="protein sequence ID" value="GKV12934.1"/>
    <property type="molecule type" value="Genomic_DNA"/>
</dbReference>
<keyword evidence="11" id="KW-1185">Reference proteome</keyword>
<evidence type="ECO:0000256" key="3">
    <source>
        <dbReference type="ARBA" id="ARBA00006187"/>
    </source>
</evidence>
<comment type="subcellular location">
    <subcellularLocation>
        <location evidence="2">Cytoplasm</location>
        <location evidence="2">Cytoskeleton</location>
    </subcellularLocation>
    <subcellularLocation>
        <location evidence="1">Nucleus</location>
    </subcellularLocation>
</comment>
<keyword evidence="7" id="KW-0206">Cytoskeleton</keyword>
<dbReference type="GO" id="GO:0008017">
    <property type="term" value="F:microtubule binding"/>
    <property type="evidence" value="ECO:0007669"/>
    <property type="project" value="InterPro"/>
</dbReference>
<comment type="similarity">
    <text evidence="3">Belongs to the MAP65/ASE1 family.</text>
</comment>
<dbReference type="FunFam" id="1.20.58.1520:FF:000002">
    <property type="entry name" value="65-kDa microtubule-associated protein 6"/>
    <property type="match status" value="1"/>
</dbReference>
<gene>
    <name evidence="10" type="ORF">SLEP1_g24016</name>
</gene>
<feature type="region of interest" description="Disordered" evidence="9">
    <location>
        <begin position="126"/>
        <end position="183"/>
    </location>
</feature>
<dbReference type="AlphaFoldDB" id="A0AAV5JEH7"/>
<accession>A0AAV5JEH7</accession>
<reference evidence="10 11" key="1">
    <citation type="journal article" date="2021" name="Commun. Biol.">
        <title>The genome of Shorea leprosula (Dipterocarpaceae) highlights the ecological relevance of drought in aseasonal tropical rainforests.</title>
        <authorList>
            <person name="Ng K.K.S."/>
            <person name="Kobayashi M.J."/>
            <person name="Fawcett J.A."/>
            <person name="Hatakeyama M."/>
            <person name="Paape T."/>
            <person name="Ng C.H."/>
            <person name="Ang C.C."/>
            <person name="Tnah L.H."/>
            <person name="Lee C.T."/>
            <person name="Nishiyama T."/>
            <person name="Sese J."/>
            <person name="O'Brien M.J."/>
            <person name="Copetti D."/>
            <person name="Mohd Noor M.I."/>
            <person name="Ong R.C."/>
            <person name="Putra M."/>
            <person name="Sireger I.Z."/>
            <person name="Indrioko S."/>
            <person name="Kosugi Y."/>
            <person name="Izuno A."/>
            <person name="Isagi Y."/>
            <person name="Lee S.L."/>
            <person name="Shimizu K.K."/>
        </authorList>
    </citation>
    <scope>NUCLEOTIDE SEQUENCE [LARGE SCALE GENOMIC DNA]</scope>
    <source>
        <strain evidence="10">214</strain>
    </source>
</reference>
<dbReference type="GO" id="GO:0005634">
    <property type="term" value="C:nucleus"/>
    <property type="evidence" value="ECO:0007669"/>
    <property type="project" value="UniProtKB-SubCell"/>
</dbReference>
<evidence type="ECO:0000313" key="10">
    <source>
        <dbReference type="EMBL" id="GKV12934.1"/>
    </source>
</evidence>
<keyword evidence="5" id="KW-0597">Phosphoprotein</keyword>
<evidence type="ECO:0000256" key="1">
    <source>
        <dbReference type="ARBA" id="ARBA00004123"/>
    </source>
</evidence>
<dbReference type="GO" id="GO:0000226">
    <property type="term" value="P:microtubule cytoskeleton organization"/>
    <property type="evidence" value="ECO:0007669"/>
    <property type="project" value="InterPro"/>
</dbReference>
<evidence type="ECO:0000256" key="8">
    <source>
        <dbReference type="ARBA" id="ARBA00023242"/>
    </source>
</evidence>
<keyword evidence="4" id="KW-0963">Cytoplasm</keyword>
<dbReference type="PANTHER" id="PTHR19321">
    <property type="entry name" value="PROTEIN REGULATOR OF CYTOKINESIS 1 PRC1-RELATED"/>
    <property type="match status" value="1"/>
</dbReference>
<keyword evidence="6" id="KW-0493">Microtubule</keyword>
<evidence type="ECO:0000256" key="5">
    <source>
        <dbReference type="ARBA" id="ARBA00022553"/>
    </source>
</evidence>
<dbReference type="GO" id="GO:0005874">
    <property type="term" value="C:microtubule"/>
    <property type="evidence" value="ECO:0007669"/>
    <property type="project" value="UniProtKB-KW"/>
</dbReference>
<evidence type="ECO:0000256" key="9">
    <source>
        <dbReference type="SAM" id="MobiDB-lite"/>
    </source>
</evidence>
<evidence type="ECO:0000256" key="6">
    <source>
        <dbReference type="ARBA" id="ARBA00022701"/>
    </source>
</evidence>
<feature type="compositionally biased region" description="Basic and acidic residues" evidence="9">
    <location>
        <begin position="126"/>
        <end position="140"/>
    </location>
</feature>
<dbReference type="GO" id="GO:0005737">
    <property type="term" value="C:cytoplasm"/>
    <property type="evidence" value="ECO:0007669"/>
    <property type="project" value="TreeGrafter"/>
</dbReference>
<protein>
    <submittedName>
        <fullName evidence="10">Uncharacterized protein</fullName>
    </submittedName>
</protein>
<feature type="compositionally biased region" description="Polar residues" evidence="9">
    <location>
        <begin position="168"/>
        <end position="179"/>
    </location>
</feature>
<name>A0AAV5JEH7_9ROSI</name>
<keyword evidence="8" id="KW-0539">Nucleus</keyword>
<dbReference type="PANTHER" id="PTHR19321:SF50">
    <property type="entry name" value="65-KDA MICROTUBULE-ASSOCIATED PROTEIN 4-LIKE"/>
    <property type="match status" value="1"/>
</dbReference>
<comment type="caution">
    <text evidence="10">The sequence shown here is derived from an EMBL/GenBank/DDBJ whole genome shotgun (WGS) entry which is preliminary data.</text>
</comment>
<proteinExistence type="inferred from homology"/>
<evidence type="ECO:0000256" key="4">
    <source>
        <dbReference type="ARBA" id="ARBA00022490"/>
    </source>
</evidence>
<dbReference type="InterPro" id="IPR007145">
    <property type="entry name" value="MAP65_Ase1_PRC1"/>
</dbReference>
<dbReference type="GO" id="GO:0005819">
    <property type="term" value="C:spindle"/>
    <property type="evidence" value="ECO:0007669"/>
    <property type="project" value="TreeGrafter"/>
</dbReference>
<dbReference type="Pfam" id="PF03999">
    <property type="entry name" value="MAP65_ASE1"/>
    <property type="match status" value="1"/>
</dbReference>
<evidence type="ECO:0000256" key="7">
    <source>
        <dbReference type="ARBA" id="ARBA00023212"/>
    </source>
</evidence>
<sequence length="371" mass="41441">MKAMESGALDPMYLMDQIELQISKVKEEALSRKEILEKLEKWLSACEEESWLEEYNRDDNRYNAGRGAHLALKRAEKARAVVNKIPAMVEALTSKIKGWEIEHGTEFLYDGARLISMLEQYSSLREEKEQEKQRQRDQKRLKGQPMAEQEERYGSKFSSSKSGKKVSRTTTAATSNRKLSQGVALLQQPKPENPAQYLGFNKKGEYLNPKSSLAQQQTSGLAALSARRDSEIPGQFVKKHISNPPKSEVALPVIRKPLSPISFSVFSNINIPNFQEQENIHNGQNKFGTGCKTPIATPATAKSTLRNEEEYKTPKTMPIVVPTTPSTISAPMLMAATPASPVSFGAKKAENTAKEVEYSFEEVRAGFLCPI</sequence>
<dbReference type="Proteomes" id="UP001054252">
    <property type="component" value="Unassembled WGS sequence"/>
</dbReference>
<evidence type="ECO:0000256" key="2">
    <source>
        <dbReference type="ARBA" id="ARBA00004245"/>
    </source>
</evidence>
<organism evidence="10 11">
    <name type="scientific">Rubroshorea leprosula</name>
    <dbReference type="NCBI Taxonomy" id="152421"/>
    <lineage>
        <taxon>Eukaryota</taxon>
        <taxon>Viridiplantae</taxon>
        <taxon>Streptophyta</taxon>
        <taxon>Embryophyta</taxon>
        <taxon>Tracheophyta</taxon>
        <taxon>Spermatophyta</taxon>
        <taxon>Magnoliopsida</taxon>
        <taxon>eudicotyledons</taxon>
        <taxon>Gunneridae</taxon>
        <taxon>Pentapetalae</taxon>
        <taxon>rosids</taxon>
        <taxon>malvids</taxon>
        <taxon>Malvales</taxon>
        <taxon>Dipterocarpaceae</taxon>
        <taxon>Rubroshorea</taxon>
    </lineage>
</organism>